<name>A0A2K1IHV3_PHYPA</name>
<dbReference type="STRING" id="3218.A0A2K1IHV3"/>
<feature type="region of interest" description="Disordered" evidence="1">
    <location>
        <begin position="224"/>
        <end position="277"/>
    </location>
</feature>
<dbReference type="KEGG" id="ppp:112275653"/>
<reference evidence="4" key="3">
    <citation type="submission" date="2020-12" db="UniProtKB">
        <authorList>
            <consortium name="EnsemblPlants"/>
        </authorList>
    </citation>
    <scope>IDENTIFICATION</scope>
</reference>
<dbReference type="PaxDb" id="3218-PP1S82_38V6.1"/>
<dbReference type="GeneID" id="112275653"/>
<accession>A0A2K1IHV3</accession>
<reference evidence="3 5" key="1">
    <citation type="journal article" date="2008" name="Science">
        <title>The Physcomitrella genome reveals evolutionary insights into the conquest of land by plants.</title>
        <authorList>
            <person name="Rensing S."/>
            <person name="Lang D."/>
            <person name="Zimmer A."/>
            <person name="Terry A."/>
            <person name="Salamov A."/>
            <person name="Shapiro H."/>
            <person name="Nishiyama T."/>
            <person name="Perroud P.-F."/>
            <person name="Lindquist E."/>
            <person name="Kamisugi Y."/>
            <person name="Tanahashi T."/>
            <person name="Sakakibara K."/>
            <person name="Fujita T."/>
            <person name="Oishi K."/>
            <person name="Shin-I T."/>
            <person name="Kuroki Y."/>
            <person name="Toyoda A."/>
            <person name="Suzuki Y."/>
            <person name="Hashimoto A."/>
            <person name="Yamaguchi K."/>
            <person name="Sugano A."/>
            <person name="Kohara Y."/>
            <person name="Fujiyama A."/>
            <person name="Anterola A."/>
            <person name="Aoki S."/>
            <person name="Ashton N."/>
            <person name="Barbazuk W.B."/>
            <person name="Barker E."/>
            <person name="Bennetzen J."/>
            <person name="Bezanilla M."/>
            <person name="Blankenship R."/>
            <person name="Cho S.H."/>
            <person name="Dutcher S."/>
            <person name="Estelle M."/>
            <person name="Fawcett J.A."/>
            <person name="Gundlach H."/>
            <person name="Hanada K."/>
            <person name="Heyl A."/>
            <person name="Hicks K.A."/>
            <person name="Hugh J."/>
            <person name="Lohr M."/>
            <person name="Mayer K."/>
            <person name="Melkozernov A."/>
            <person name="Murata T."/>
            <person name="Nelson D."/>
            <person name="Pils B."/>
            <person name="Prigge M."/>
            <person name="Reiss B."/>
            <person name="Renner T."/>
            <person name="Rombauts S."/>
            <person name="Rushton P."/>
            <person name="Sanderfoot A."/>
            <person name="Schween G."/>
            <person name="Shiu S.-H."/>
            <person name="Stueber K."/>
            <person name="Theodoulou F.L."/>
            <person name="Tu H."/>
            <person name="Van de Peer Y."/>
            <person name="Verrier P.J."/>
            <person name="Waters E."/>
            <person name="Wood A."/>
            <person name="Yang L."/>
            <person name="Cove D."/>
            <person name="Cuming A."/>
            <person name="Hasebe M."/>
            <person name="Lucas S."/>
            <person name="Mishler D.B."/>
            <person name="Reski R."/>
            <person name="Grigoriev I."/>
            <person name="Quatrano R.S."/>
            <person name="Boore J.L."/>
        </authorList>
    </citation>
    <scope>NUCLEOTIDE SEQUENCE [LARGE SCALE GENOMIC DNA]</scope>
    <source>
        <strain evidence="4 5">cv. Gransden 2004</strain>
    </source>
</reference>
<evidence type="ECO:0000313" key="4">
    <source>
        <dbReference type="EnsemblPlants" id="Pp3c23_1890V3.1"/>
    </source>
</evidence>
<reference evidence="3 5" key="2">
    <citation type="journal article" date="2018" name="Plant J.">
        <title>The Physcomitrella patens chromosome-scale assembly reveals moss genome structure and evolution.</title>
        <authorList>
            <person name="Lang D."/>
            <person name="Ullrich K.K."/>
            <person name="Murat F."/>
            <person name="Fuchs J."/>
            <person name="Jenkins J."/>
            <person name="Haas F.B."/>
            <person name="Piednoel M."/>
            <person name="Gundlach H."/>
            <person name="Van Bel M."/>
            <person name="Meyberg R."/>
            <person name="Vives C."/>
            <person name="Morata J."/>
            <person name="Symeonidi A."/>
            <person name="Hiss M."/>
            <person name="Muchero W."/>
            <person name="Kamisugi Y."/>
            <person name="Saleh O."/>
            <person name="Blanc G."/>
            <person name="Decker E.L."/>
            <person name="van Gessel N."/>
            <person name="Grimwood J."/>
            <person name="Hayes R.D."/>
            <person name="Graham S.W."/>
            <person name="Gunter L.E."/>
            <person name="McDaniel S.F."/>
            <person name="Hoernstein S.N.W."/>
            <person name="Larsson A."/>
            <person name="Li F.W."/>
            <person name="Perroud P.F."/>
            <person name="Phillips J."/>
            <person name="Ranjan P."/>
            <person name="Rokshar D.S."/>
            <person name="Rothfels C.J."/>
            <person name="Schneider L."/>
            <person name="Shu S."/>
            <person name="Stevenson D.W."/>
            <person name="Thummler F."/>
            <person name="Tillich M."/>
            <person name="Villarreal Aguilar J.C."/>
            <person name="Widiez T."/>
            <person name="Wong G.K."/>
            <person name="Wymore A."/>
            <person name="Zhang Y."/>
            <person name="Zimmer A.D."/>
            <person name="Quatrano R.S."/>
            <person name="Mayer K.F.X."/>
            <person name="Goodstein D."/>
            <person name="Casacuberta J.M."/>
            <person name="Vandepoele K."/>
            <person name="Reski R."/>
            <person name="Cuming A.C."/>
            <person name="Tuskan G.A."/>
            <person name="Maumus F."/>
            <person name="Salse J."/>
            <person name="Schmutz J."/>
            <person name="Rensing S.A."/>
        </authorList>
    </citation>
    <scope>NUCLEOTIDE SEQUENCE [LARGE SCALE GENOMIC DNA]</scope>
    <source>
        <strain evidence="4 5">cv. Gransden 2004</strain>
    </source>
</reference>
<gene>
    <name evidence="4" type="primary">LOC112275653</name>
    <name evidence="3" type="ORF">PHYPA_027546</name>
</gene>
<dbReference type="Proteomes" id="UP000006727">
    <property type="component" value="Chromosome 23"/>
</dbReference>
<sequence>MALLSRELRWVGRGPVVNHLSHMCRRSRGASVRLLSSLRGGGINVRLTANRNGRLKGEKRRRPRIGVCHAAQESLYETLGVPSTATEKEIKRAYRALALKYHPDVNKQPGAQEKFLEIKNAYQTLVDSESRSKYDGSSSTESDDWDPFQWDSPSRSGRKRTEEFYGLGELWQDLQGSFDEFFRDVQSDLRKRSASRSATPKSLWEELADIGEEFVEFLEKELMSDDEDERGYSSSWNRNQEKGDRSSRSRSSNTGSRPPRWDDSSDERTKNVETHIAEIEDMLEKLKRDMEK</sequence>
<dbReference type="EnsemblPlants" id="Pp3c23_1890V3.1">
    <property type="protein sequence ID" value="Pp3c23_1890V3.1"/>
    <property type="gene ID" value="Pp3c23_1890"/>
</dbReference>
<dbReference type="InterPro" id="IPR036869">
    <property type="entry name" value="J_dom_sf"/>
</dbReference>
<dbReference type="Gene3D" id="1.10.287.110">
    <property type="entry name" value="DnaJ domain"/>
    <property type="match status" value="1"/>
</dbReference>
<dbReference type="OrthoDB" id="10250354at2759"/>
<dbReference type="Pfam" id="PF00226">
    <property type="entry name" value="DnaJ"/>
    <property type="match status" value="1"/>
</dbReference>
<feature type="compositionally biased region" description="Basic and acidic residues" evidence="1">
    <location>
        <begin position="259"/>
        <end position="277"/>
    </location>
</feature>
<keyword evidence="5" id="KW-1185">Reference proteome</keyword>
<evidence type="ECO:0000313" key="3">
    <source>
        <dbReference type="EMBL" id="PNR28854.1"/>
    </source>
</evidence>
<dbReference type="SUPFAM" id="SSF46565">
    <property type="entry name" value="Chaperone J-domain"/>
    <property type="match status" value="1"/>
</dbReference>
<dbReference type="CDD" id="cd06257">
    <property type="entry name" value="DnaJ"/>
    <property type="match status" value="1"/>
</dbReference>
<dbReference type="InterPro" id="IPR001623">
    <property type="entry name" value="DnaJ_domain"/>
</dbReference>
<dbReference type="FunCoup" id="A0A2K1IHV3">
    <property type="interactions" value="32"/>
</dbReference>
<dbReference type="Gramene" id="Pp3c23_1890V3.1">
    <property type="protein sequence ID" value="Pp3c23_1890V3.1"/>
    <property type="gene ID" value="Pp3c23_1890"/>
</dbReference>
<proteinExistence type="predicted"/>
<evidence type="ECO:0000313" key="5">
    <source>
        <dbReference type="Proteomes" id="UP000006727"/>
    </source>
</evidence>
<dbReference type="EMBL" id="ABEU02000023">
    <property type="protein sequence ID" value="PNR28854.1"/>
    <property type="molecule type" value="Genomic_DNA"/>
</dbReference>
<feature type="domain" description="J" evidence="2">
    <location>
        <begin position="74"/>
        <end position="138"/>
    </location>
</feature>
<dbReference type="PRINTS" id="PR00625">
    <property type="entry name" value="JDOMAIN"/>
</dbReference>
<dbReference type="RefSeq" id="XP_024361965.1">
    <property type="nucleotide sequence ID" value="XM_024506197.2"/>
</dbReference>
<dbReference type="GO" id="GO:0051082">
    <property type="term" value="F:unfolded protein binding"/>
    <property type="evidence" value="ECO:0000318"/>
    <property type="project" value="GO_Central"/>
</dbReference>
<dbReference type="EnsemblPlants" id="Pp3c23_1890V3.2">
    <property type="protein sequence ID" value="Pp3c23_1890V3.2"/>
    <property type="gene ID" value="Pp3c23_1890"/>
</dbReference>
<evidence type="ECO:0000256" key="1">
    <source>
        <dbReference type="SAM" id="MobiDB-lite"/>
    </source>
</evidence>
<dbReference type="GO" id="GO:0005737">
    <property type="term" value="C:cytoplasm"/>
    <property type="evidence" value="ECO:0000318"/>
    <property type="project" value="GO_Central"/>
</dbReference>
<dbReference type="SMART" id="SM00271">
    <property type="entry name" value="DnaJ"/>
    <property type="match status" value="1"/>
</dbReference>
<evidence type="ECO:0000259" key="2">
    <source>
        <dbReference type="PROSITE" id="PS50076"/>
    </source>
</evidence>
<dbReference type="AlphaFoldDB" id="A0A2K1IHV3"/>
<dbReference type="PANTHER" id="PTHR43096:SF58">
    <property type="entry name" value="CHAPERONE DNAJ-DOMAIN SUPERFAMILY PROTEIN"/>
    <property type="match status" value="1"/>
</dbReference>
<dbReference type="GO" id="GO:0042026">
    <property type="term" value="P:protein refolding"/>
    <property type="evidence" value="ECO:0000318"/>
    <property type="project" value="GO_Central"/>
</dbReference>
<protein>
    <recommendedName>
        <fullName evidence="2">J domain-containing protein</fullName>
    </recommendedName>
</protein>
<organism evidence="3">
    <name type="scientific">Physcomitrium patens</name>
    <name type="common">Spreading-leaved earth moss</name>
    <name type="synonym">Physcomitrella patens</name>
    <dbReference type="NCBI Taxonomy" id="3218"/>
    <lineage>
        <taxon>Eukaryota</taxon>
        <taxon>Viridiplantae</taxon>
        <taxon>Streptophyta</taxon>
        <taxon>Embryophyta</taxon>
        <taxon>Bryophyta</taxon>
        <taxon>Bryophytina</taxon>
        <taxon>Bryopsida</taxon>
        <taxon>Funariidae</taxon>
        <taxon>Funariales</taxon>
        <taxon>Funariaceae</taxon>
        <taxon>Physcomitrium</taxon>
    </lineage>
</organism>
<dbReference type="PROSITE" id="PS50076">
    <property type="entry name" value="DNAJ_2"/>
    <property type="match status" value="1"/>
</dbReference>
<dbReference type="PANTHER" id="PTHR43096">
    <property type="entry name" value="DNAJ HOMOLOG 1, MITOCHONDRIAL-RELATED"/>
    <property type="match status" value="1"/>
</dbReference>
<dbReference type="Gramene" id="Pp3c23_1890V3.2">
    <property type="protein sequence ID" value="Pp3c23_1890V3.2"/>
    <property type="gene ID" value="Pp3c23_1890"/>
</dbReference>
<feature type="region of interest" description="Disordered" evidence="1">
    <location>
        <begin position="129"/>
        <end position="157"/>
    </location>
</feature>